<comment type="caution">
    <text evidence="1">The sequence shown here is derived from an EMBL/GenBank/DDBJ whole genome shotgun (WGS) entry which is preliminary data.</text>
</comment>
<evidence type="ECO:0000313" key="2">
    <source>
        <dbReference type="Proteomes" id="UP000092600"/>
    </source>
</evidence>
<dbReference type="EMBL" id="LSRQ01000643">
    <property type="protein sequence ID" value="OAY81576.1"/>
    <property type="molecule type" value="Genomic_DNA"/>
</dbReference>
<dbReference type="AlphaFoldDB" id="A0A199VXA2"/>
<accession>A0A199VXA2</accession>
<sequence>GPNIHFSLSFISVYISPHSRFQIVASRRVEKRSPPYCNAKWACSDPREDDRRPRLGILLQFPRHIHFHAGNCLSLCDGRSKVRRKLMPKQRLC</sequence>
<organism evidence="1 2">
    <name type="scientific">Ananas comosus</name>
    <name type="common">Pineapple</name>
    <name type="synonym">Ananas ananas</name>
    <dbReference type="NCBI Taxonomy" id="4615"/>
    <lineage>
        <taxon>Eukaryota</taxon>
        <taxon>Viridiplantae</taxon>
        <taxon>Streptophyta</taxon>
        <taxon>Embryophyta</taxon>
        <taxon>Tracheophyta</taxon>
        <taxon>Spermatophyta</taxon>
        <taxon>Magnoliopsida</taxon>
        <taxon>Liliopsida</taxon>
        <taxon>Poales</taxon>
        <taxon>Bromeliaceae</taxon>
        <taxon>Bromelioideae</taxon>
        <taxon>Ananas</taxon>
    </lineage>
</organism>
<feature type="non-terminal residue" evidence="1">
    <location>
        <position position="1"/>
    </location>
</feature>
<gene>
    <name evidence="1" type="ORF">ACMD2_05641</name>
</gene>
<reference evidence="1 2" key="1">
    <citation type="journal article" date="2016" name="DNA Res.">
        <title>The draft genome of MD-2 pineapple using hybrid error correction of long reads.</title>
        <authorList>
            <person name="Redwan R.M."/>
            <person name="Saidin A."/>
            <person name="Kumar S.V."/>
        </authorList>
    </citation>
    <scope>NUCLEOTIDE SEQUENCE [LARGE SCALE GENOMIC DNA]</scope>
    <source>
        <strain evidence="2">cv. MD2</strain>
        <tissue evidence="1">Leaf</tissue>
    </source>
</reference>
<proteinExistence type="predicted"/>
<evidence type="ECO:0000313" key="1">
    <source>
        <dbReference type="EMBL" id="OAY81576.1"/>
    </source>
</evidence>
<dbReference type="Proteomes" id="UP000092600">
    <property type="component" value="Unassembled WGS sequence"/>
</dbReference>
<name>A0A199VXA2_ANACO</name>
<protein>
    <submittedName>
        <fullName evidence="1">Uncharacterized protein</fullName>
    </submittedName>
</protein>